<proteinExistence type="predicted"/>
<dbReference type="EMBL" id="JACHCA010000006">
    <property type="protein sequence ID" value="MBB6128569.1"/>
    <property type="molecule type" value="Genomic_DNA"/>
</dbReference>
<protein>
    <recommendedName>
        <fullName evidence="6">Transglutaminase-like superfamily protein</fullName>
    </recommendedName>
</protein>
<feature type="chain" id="PRO_5032528647" description="Transglutaminase-like superfamily protein" evidence="1">
    <location>
        <begin position="26"/>
        <end position="647"/>
    </location>
</feature>
<dbReference type="Gene3D" id="3.10.620.30">
    <property type="match status" value="1"/>
</dbReference>
<dbReference type="Proteomes" id="UP000548326">
    <property type="component" value="Unassembled WGS sequence"/>
</dbReference>
<accession>A0A841JBM7</accession>
<evidence type="ECO:0000256" key="1">
    <source>
        <dbReference type="SAM" id="SignalP"/>
    </source>
</evidence>
<evidence type="ECO:0000313" key="5">
    <source>
        <dbReference type="Proteomes" id="UP000548326"/>
    </source>
</evidence>
<dbReference type="Gene3D" id="2.60.120.1130">
    <property type="match status" value="1"/>
</dbReference>
<dbReference type="InterPro" id="IPR024618">
    <property type="entry name" value="DUF3857"/>
</dbReference>
<dbReference type="InterPro" id="IPR038765">
    <property type="entry name" value="Papain-like_cys_pep_sf"/>
</dbReference>
<reference evidence="4 5" key="1">
    <citation type="submission" date="2020-08" db="EMBL/GenBank/DDBJ databases">
        <title>Genomic Encyclopedia of Type Strains, Phase IV (KMG-V): Genome sequencing to study the core and pangenomes of soil and plant-associated prokaryotes.</title>
        <authorList>
            <person name="Whitman W."/>
        </authorList>
    </citation>
    <scope>NUCLEOTIDE SEQUENCE [LARGE SCALE GENOMIC DNA]</scope>
    <source>
        <strain evidence="4 5">MP601</strain>
    </source>
</reference>
<dbReference type="SUPFAM" id="SSF54001">
    <property type="entry name" value="Cysteine proteinases"/>
    <property type="match status" value="1"/>
</dbReference>
<evidence type="ECO:0000313" key="4">
    <source>
        <dbReference type="EMBL" id="MBB6128569.1"/>
    </source>
</evidence>
<dbReference type="Pfam" id="PF12969">
    <property type="entry name" value="DUF3857"/>
    <property type="match status" value="1"/>
</dbReference>
<feature type="domain" description="DUF3857" evidence="3">
    <location>
        <begin position="65"/>
        <end position="228"/>
    </location>
</feature>
<dbReference type="Gene3D" id="2.60.40.3140">
    <property type="match status" value="1"/>
</dbReference>
<feature type="signal peptide" evidence="1">
    <location>
        <begin position="1"/>
        <end position="25"/>
    </location>
</feature>
<comment type="caution">
    <text evidence="4">The sequence shown here is derived from an EMBL/GenBank/DDBJ whole genome shotgun (WGS) entry which is preliminary data.</text>
</comment>
<keyword evidence="1" id="KW-0732">Signal</keyword>
<evidence type="ECO:0000259" key="3">
    <source>
        <dbReference type="Pfam" id="PF12969"/>
    </source>
</evidence>
<sequence length="647" mass="73321">MFTKKYNRLLLIIAALCALGSQSYGQDKNIPKDLYIASTIPDSLKEDANVVIRYEARETIVKEPGKQITKEHSIVTILNEKGDDDATFMLPYNKKYDSYSGIEISIYNAAGLLIKKYHKSDMYDGSAADDETMVTDQRFLAIRHAIAAYPATIEIQYEENESSFISLNSWYVQDKMEQAVQNEYCKISVNPTIGFRYQNSNTNLKPVKSSADGLDTYTWTAKNLKAIKKQEHIVSWTIIPKINFAVNTFNCYGYPGDFTSWQSFGNWIKSLNDDVSSLSPERIVQIKQMTDTIKTDKEKARFLYNYMQKSMRYVGIQLGIGGFKPFPATFVDQKKYGDCKALSNYMRALLKAVNIPSNYAIIRAGYNAEPASEAFPNNSFNHAILCVPFKNDTTWLECTSSTTPFGKLGPFTENRNALLITDEGGKLVNTPRSNPQDNQLNGQVHLVLDADGGAKAHINILSSGEYRSMFVDVLPNYKADEQKEYLLKNLNIKQPSVFTFKPADDTKGFKEVNIDMEYDKFCDIATGDKQFYRPLAFILWDVTLPAEEKRKTNYYFKAPVAKTCITTIDLPAGFEVETLPTDQSLKFTYGSYEVKYQYDATKNQVISTAKFNLTNQVIPAAKYTEMQVYMDAVAKAQNKKLVIRRKA</sequence>
<evidence type="ECO:0008006" key="6">
    <source>
        <dbReference type="Google" id="ProtNLM"/>
    </source>
</evidence>
<name>A0A841JBM7_9SPHI</name>
<dbReference type="AlphaFoldDB" id="A0A841JBM7"/>
<dbReference type="InterPro" id="IPR002931">
    <property type="entry name" value="Transglutaminase-like"/>
</dbReference>
<dbReference type="RefSeq" id="WP_183587966.1">
    <property type="nucleotide sequence ID" value="NZ_JACHCA010000006.1"/>
</dbReference>
<evidence type="ECO:0000259" key="2">
    <source>
        <dbReference type="Pfam" id="PF01841"/>
    </source>
</evidence>
<feature type="domain" description="Transglutaminase-like" evidence="2">
    <location>
        <begin position="287"/>
        <end position="389"/>
    </location>
</feature>
<organism evidence="4 5">
    <name type="scientific">Mucilaginibacter lappiensis</name>
    <dbReference type="NCBI Taxonomy" id="354630"/>
    <lineage>
        <taxon>Bacteria</taxon>
        <taxon>Pseudomonadati</taxon>
        <taxon>Bacteroidota</taxon>
        <taxon>Sphingobacteriia</taxon>
        <taxon>Sphingobacteriales</taxon>
        <taxon>Sphingobacteriaceae</taxon>
        <taxon>Mucilaginibacter</taxon>
    </lineage>
</organism>
<gene>
    <name evidence="4" type="ORF">HDF22_002690</name>
</gene>
<dbReference type="Pfam" id="PF01841">
    <property type="entry name" value="Transglut_core"/>
    <property type="match status" value="1"/>
</dbReference>